<dbReference type="GO" id="GO:0005886">
    <property type="term" value="C:plasma membrane"/>
    <property type="evidence" value="ECO:0007669"/>
    <property type="project" value="TreeGrafter"/>
</dbReference>
<keyword evidence="3 5" id="KW-0460">Magnesium</keyword>
<comment type="cofactor">
    <cofactor evidence="5">
        <name>Mg(2+)</name>
        <dbReference type="ChEBI" id="CHEBI:18420"/>
    </cofactor>
    <text evidence="5">Binds 2 magnesium ions per subunit.</text>
</comment>
<dbReference type="GO" id="GO:0033850">
    <property type="term" value="F:Z-farnesyl diphosphate synthase activity"/>
    <property type="evidence" value="ECO:0007669"/>
    <property type="project" value="TreeGrafter"/>
</dbReference>
<feature type="active site" description="Proton acceptor" evidence="5">
    <location>
        <position position="81"/>
    </location>
</feature>
<feature type="binding site" evidence="5">
    <location>
        <begin position="207"/>
        <end position="209"/>
    </location>
    <ligand>
        <name>substrate</name>
    </ligand>
</feature>
<dbReference type="NCBIfam" id="TIGR00055">
    <property type="entry name" value="uppS"/>
    <property type="match status" value="1"/>
</dbReference>
<keyword evidence="1 5" id="KW-0808">Transferase</keyword>
<dbReference type="SUPFAM" id="SSF64005">
    <property type="entry name" value="Undecaprenyl diphosphate synthase"/>
    <property type="match status" value="1"/>
</dbReference>
<dbReference type="GO" id="GO:0016094">
    <property type="term" value="P:polyprenol biosynthetic process"/>
    <property type="evidence" value="ECO:0007669"/>
    <property type="project" value="TreeGrafter"/>
</dbReference>
<keyword evidence="2 5" id="KW-0479">Metal-binding</keyword>
<reference evidence="6" key="1">
    <citation type="journal article" date="2021" name="PeerJ">
        <title>Extensive microbial diversity within the chicken gut microbiome revealed by metagenomics and culture.</title>
        <authorList>
            <person name="Gilroy R."/>
            <person name="Ravi A."/>
            <person name="Getino M."/>
            <person name="Pursley I."/>
            <person name="Horton D.L."/>
            <person name="Alikhan N.F."/>
            <person name="Baker D."/>
            <person name="Gharbi K."/>
            <person name="Hall N."/>
            <person name="Watson M."/>
            <person name="Adriaenssens E.M."/>
            <person name="Foster-Nyarko E."/>
            <person name="Jarju S."/>
            <person name="Secka A."/>
            <person name="Antonio M."/>
            <person name="Oren A."/>
            <person name="Chaudhuri R.R."/>
            <person name="La Ragione R."/>
            <person name="Hildebrand F."/>
            <person name="Pallen M.J."/>
        </authorList>
    </citation>
    <scope>NUCLEOTIDE SEQUENCE</scope>
    <source>
        <strain evidence="6">ChiHjej13B12-24818</strain>
    </source>
</reference>
<proteinExistence type="inferred from homology"/>
<sequence length="252" mass="28472">MEDDGLLYRVYERRLTKELETYDLPQHLGVIVDGNRRWAKAAGATTAEGHRMGAAKIVEFLSWCVDLDIPLVTVWMLSTDNVSRPAEELGALYGIITTTVDKIVDAGYCVRLTGNAEALPEEVRAVIARTQQDAPADARLTVNVAIGYGGREEIVDAVRELVRDLGQRGMDPEQIAEAISIESITEHLYTRGQPDPDLIIRTSGEQRLSGFLLWQSVHSEYWFCETYWPGFRRVDLLRALRDFCKRERRFGA</sequence>
<feature type="binding site" evidence="5">
    <location>
        <begin position="34"/>
        <end position="37"/>
    </location>
    <ligand>
        <name>substrate</name>
    </ligand>
</feature>
<dbReference type="Gene3D" id="3.40.1180.10">
    <property type="entry name" value="Decaprenyl diphosphate synthase-like"/>
    <property type="match status" value="1"/>
</dbReference>
<dbReference type="AlphaFoldDB" id="A0A9D2LCC6"/>
<dbReference type="EC" id="2.5.1.-" evidence="5"/>
<reference evidence="6" key="2">
    <citation type="submission" date="2021-04" db="EMBL/GenBank/DDBJ databases">
        <authorList>
            <person name="Gilroy R."/>
        </authorList>
    </citation>
    <scope>NUCLEOTIDE SEQUENCE</scope>
    <source>
        <strain evidence="6">ChiHjej13B12-24818</strain>
    </source>
</reference>
<feature type="binding site" evidence="5">
    <location>
        <position position="220"/>
    </location>
    <ligand>
        <name>Mg(2+)</name>
        <dbReference type="ChEBI" id="CHEBI:18420"/>
    </ligand>
</feature>
<dbReference type="FunFam" id="3.40.1180.10:FF:000003">
    <property type="entry name" value="Isoprenyl transferase 2"/>
    <property type="match status" value="1"/>
</dbReference>
<evidence type="ECO:0000313" key="7">
    <source>
        <dbReference type="Proteomes" id="UP000823823"/>
    </source>
</evidence>
<accession>A0A9D2LCC6</accession>
<evidence type="ECO:0000256" key="5">
    <source>
        <dbReference type="HAMAP-Rule" id="MF_01139"/>
    </source>
</evidence>
<dbReference type="Pfam" id="PF01255">
    <property type="entry name" value="Prenyltransf"/>
    <property type="match status" value="1"/>
</dbReference>
<protein>
    <recommendedName>
        <fullName evidence="5">Isoprenyl transferase</fullName>
        <ecNumber evidence="5">2.5.1.-</ecNumber>
    </recommendedName>
</protein>
<evidence type="ECO:0000256" key="3">
    <source>
        <dbReference type="ARBA" id="ARBA00022842"/>
    </source>
</evidence>
<dbReference type="NCBIfam" id="NF011403">
    <property type="entry name" value="PRK14828.1"/>
    <property type="match status" value="1"/>
</dbReference>
<organism evidence="6 7">
    <name type="scientific">Candidatus Brachybacterium merdavium</name>
    <dbReference type="NCBI Taxonomy" id="2838513"/>
    <lineage>
        <taxon>Bacteria</taxon>
        <taxon>Bacillati</taxon>
        <taxon>Actinomycetota</taxon>
        <taxon>Actinomycetes</taxon>
        <taxon>Micrococcales</taxon>
        <taxon>Dermabacteraceae</taxon>
        <taxon>Brachybacterium</taxon>
    </lineage>
</organism>
<gene>
    <name evidence="6" type="ORF">H9786_04500</name>
</gene>
<feature type="binding site" evidence="5">
    <location>
        <position position="201"/>
    </location>
    <ligand>
        <name>substrate</name>
    </ligand>
</feature>
<dbReference type="Proteomes" id="UP000823823">
    <property type="component" value="Unassembled WGS sequence"/>
</dbReference>
<dbReference type="InterPro" id="IPR001441">
    <property type="entry name" value="UPP_synth-like"/>
</dbReference>
<comment type="similarity">
    <text evidence="4">Belongs to the UPP synthase family. Z-FPP synthase subfamily.</text>
</comment>
<dbReference type="EMBL" id="DWZH01000035">
    <property type="protein sequence ID" value="HJB09781.1"/>
    <property type="molecule type" value="Genomic_DNA"/>
</dbReference>
<evidence type="ECO:0000313" key="6">
    <source>
        <dbReference type="EMBL" id="HJB09781.1"/>
    </source>
</evidence>
<feature type="binding site" evidence="5">
    <location>
        <begin position="78"/>
        <end position="80"/>
    </location>
    <ligand>
        <name>substrate</name>
    </ligand>
</feature>
<evidence type="ECO:0000256" key="4">
    <source>
        <dbReference type="ARBA" id="ARBA00038453"/>
    </source>
</evidence>
<feature type="binding site" evidence="5">
    <location>
        <position position="33"/>
    </location>
    <ligand>
        <name>Mg(2+)</name>
        <dbReference type="ChEBI" id="CHEBI:18420"/>
    </ligand>
</feature>
<dbReference type="HAMAP" id="MF_01139">
    <property type="entry name" value="ISPT"/>
    <property type="match status" value="1"/>
</dbReference>
<name>A0A9D2LCC6_9MICO</name>
<evidence type="ECO:0000256" key="2">
    <source>
        <dbReference type="ARBA" id="ARBA00022723"/>
    </source>
</evidence>
<dbReference type="InterPro" id="IPR036424">
    <property type="entry name" value="UPP_synth-like_sf"/>
</dbReference>
<dbReference type="GO" id="GO:0045547">
    <property type="term" value="F:ditrans,polycis-polyprenyl diphosphate synthase [(2E,6E)-farnesyl diphosphate specific] activity"/>
    <property type="evidence" value="ECO:0007669"/>
    <property type="project" value="TreeGrafter"/>
</dbReference>
<comment type="function">
    <text evidence="5">Catalyzes the condensation of isopentenyl diphosphate (IPP) with allylic pyrophosphates generating different type of terpenoids.</text>
</comment>
<feature type="binding site" evidence="5">
    <location>
        <position position="50"/>
    </location>
    <ligand>
        <name>substrate</name>
    </ligand>
</feature>
<comment type="subunit">
    <text evidence="5">Homodimer.</text>
</comment>
<comment type="caution">
    <text evidence="6">The sequence shown here is derived from an EMBL/GenBank/DDBJ whole genome shotgun (WGS) entry which is preliminary data.</text>
</comment>
<evidence type="ECO:0000256" key="1">
    <source>
        <dbReference type="ARBA" id="ARBA00022679"/>
    </source>
</evidence>
<dbReference type="CDD" id="cd00475">
    <property type="entry name" value="Cis_IPPS"/>
    <property type="match status" value="1"/>
</dbReference>
<feature type="binding site" evidence="5">
    <location>
        <position position="38"/>
    </location>
    <ligand>
        <name>substrate</name>
    </ligand>
</feature>
<dbReference type="PANTHER" id="PTHR10291">
    <property type="entry name" value="DEHYDRODOLICHYL DIPHOSPHATE SYNTHASE FAMILY MEMBER"/>
    <property type="match status" value="1"/>
</dbReference>
<feature type="active site" evidence="5">
    <location>
        <position position="33"/>
    </location>
</feature>
<dbReference type="InterPro" id="IPR018520">
    <property type="entry name" value="UPP_synth-like_CS"/>
</dbReference>
<feature type="binding site" evidence="5">
    <location>
        <position position="84"/>
    </location>
    <ligand>
        <name>substrate</name>
    </ligand>
</feature>
<comment type="caution">
    <text evidence="5">Lacks conserved residue(s) required for the propagation of feature annotation.</text>
</comment>
<dbReference type="PROSITE" id="PS01066">
    <property type="entry name" value="UPP_SYNTHASE"/>
    <property type="match status" value="1"/>
</dbReference>
<dbReference type="PANTHER" id="PTHR10291:SF43">
    <property type="entry name" value="DEHYDRODOLICHYL DIPHOSPHATE SYNTHASE COMPLEX SUBUNIT DHDDS"/>
    <property type="match status" value="1"/>
</dbReference>
<dbReference type="GO" id="GO:0000287">
    <property type="term" value="F:magnesium ion binding"/>
    <property type="evidence" value="ECO:0007669"/>
    <property type="project" value="UniProtKB-UniRule"/>
</dbReference>